<name>A0ABD3CE62_9LAMI</name>
<gene>
    <name evidence="1" type="ORF">CASFOL_027214</name>
</gene>
<accession>A0ABD3CE62</accession>
<dbReference type="EMBL" id="JAVIJP010000036">
    <property type="protein sequence ID" value="KAL3628168.1"/>
    <property type="molecule type" value="Genomic_DNA"/>
</dbReference>
<reference evidence="2" key="1">
    <citation type="journal article" date="2024" name="IScience">
        <title>Strigolactones Initiate the Formation of Haustorium-like Structures in Castilleja.</title>
        <authorList>
            <person name="Buerger M."/>
            <person name="Peterson D."/>
            <person name="Chory J."/>
        </authorList>
    </citation>
    <scope>NUCLEOTIDE SEQUENCE [LARGE SCALE GENOMIC DNA]</scope>
</reference>
<dbReference type="Proteomes" id="UP001632038">
    <property type="component" value="Unassembled WGS sequence"/>
</dbReference>
<comment type="caution">
    <text evidence="1">The sequence shown here is derived from an EMBL/GenBank/DDBJ whole genome shotgun (WGS) entry which is preliminary data.</text>
</comment>
<organism evidence="1 2">
    <name type="scientific">Castilleja foliolosa</name>
    <dbReference type="NCBI Taxonomy" id="1961234"/>
    <lineage>
        <taxon>Eukaryota</taxon>
        <taxon>Viridiplantae</taxon>
        <taxon>Streptophyta</taxon>
        <taxon>Embryophyta</taxon>
        <taxon>Tracheophyta</taxon>
        <taxon>Spermatophyta</taxon>
        <taxon>Magnoliopsida</taxon>
        <taxon>eudicotyledons</taxon>
        <taxon>Gunneridae</taxon>
        <taxon>Pentapetalae</taxon>
        <taxon>asterids</taxon>
        <taxon>lamiids</taxon>
        <taxon>Lamiales</taxon>
        <taxon>Orobanchaceae</taxon>
        <taxon>Pedicularideae</taxon>
        <taxon>Castillejinae</taxon>
        <taxon>Castilleja</taxon>
    </lineage>
</organism>
<dbReference type="AlphaFoldDB" id="A0ABD3CE62"/>
<evidence type="ECO:0000313" key="1">
    <source>
        <dbReference type="EMBL" id="KAL3628168.1"/>
    </source>
</evidence>
<evidence type="ECO:0000313" key="2">
    <source>
        <dbReference type="Proteomes" id="UP001632038"/>
    </source>
</evidence>
<sequence>MVRDSAFSNIPIKFHYIKKLELDADWGFISYFLENANNPELLTISKYW</sequence>
<proteinExistence type="predicted"/>
<protein>
    <submittedName>
        <fullName evidence="1">Uncharacterized protein</fullName>
    </submittedName>
</protein>
<keyword evidence="2" id="KW-1185">Reference proteome</keyword>